<dbReference type="Bgee" id="ENSMODG00000036699">
    <property type="expression patterns" value="Expressed in blood and 4 other cell types or tissues"/>
</dbReference>
<sequence>MLLCSLLWMITASICLEWSMADSVTQSPRAITVQDGESVSLNCAYDTNEAYYALYWYKQSPNGELIYIIHQYSESNSGRSGRYSVTFRKSDRTITLNVLSSHLKDSGIYFCGLRRMAQ</sequence>
<feature type="domain" description="Ig-like" evidence="7">
    <location>
        <begin position="22"/>
        <end position="118"/>
    </location>
</feature>
<dbReference type="GeneTree" id="ENSGT00940000163507"/>
<reference evidence="8" key="3">
    <citation type="submission" date="2025-09" db="UniProtKB">
        <authorList>
            <consortium name="Ensembl"/>
        </authorList>
    </citation>
    <scope>IDENTIFICATION</scope>
</reference>
<dbReference type="Proteomes" id="UP000002280">
    <property type="component" value="Chromosome 1"/>
</dbReference>
<dbReference type="PANTHER" id="PTHR19367:SF45">
    <property type="entry name" value="IG-LIKE DOMAIN-CONTAINING PROTEIN"/>
    <property type="match status" value="1"/>
</dbReference>
<dbReference type="STRING" id="13616.ENSMODP00000041919"/>
<dbReference type="PROSITE" id="PS50835">
    <property type="entry name" value="IG_LIKE"/>
    <property type="match status" value="1"/>
</dbReference>
<evidence type="ECO:0000259" key="7">
    <source>
        <dbReference type="PROSITE" id="PS50835"/>
    </source>
</evidence>
<evidence type="ECO:0000313" key="9">
    <source>
        <dbReference type="Proteomes" id="UP000002280"/>
    </source>
</evidence>
<dbReference type="PANTHER" id="PTHR19367">
    <property type="entry name" value="T-CELL RECEPTOR ALPHA CHAIN V REGION"/>
    <property type="match status" value="1"/>
</dbReference>
<dbReference type="InterPro" id="IPR036179">
    <property type="entry name" value="Ig-like_dom_sf"/>
</dbReference>
<accession>A0A5F8G383</accession>
<keyword evidence="3" id="KW-0675">Receptor</keyword>
<dbReference type="GO" id="GO:0002250">
    <property type="term" value="P:adaptive immune response"/>
    <property type="evidence" value="ECO:0007669"/>
    <property type="project" value="UniProtKB-KW"/>
</dbReference>
<feature type="chain" id="PRO_5023835931" description="Ig-like domain-containing protein" evidence="6">
    <location>
        <begin position="22"/>
        <end position="118"/>
    </location>
</feature>
<reference evidence="8" key="2">
    <citation type="submission" date="2025-08" db="UniProtKB">
        <authorList>
            <consortium name="Ensembl"/>
        </authorList>
    </citation>
    <scope>IDENTIFICATION</scope>
</reference>
<dbReference type="Pfam" id="PF07686">
    <property type="entry name" value="V-set"/>
    <property type="match status" value="1"/>
</dbReference>
<dbReference type="GO" id="GO:0006955">
    <property type="term" value="P:immune response"/>
    <property type="evidence" value="ECO:0000318"/>
    <property type="project" value="GO_Central"/>
</dbReference>
<evidence type="ECO:0000313" key="8">
    <source>
        <dbReference type="Ensembl" id="ENSMODP00000041919.1"/>
    </source>
</evidence>
<keyword evidence="9" id="KW-1185">Reference proteome</keyword>
<evidence type="ECO:0000256" key="5">
    <source>
        <dbReference type="ARBA" id="ARBA00043266"/>
    </source>
</evidence>
<proteinExistence type="predicted"/>
<evidence type="ECO:0000256" key="3">
    <source>
        <dbReference type="ARBA" id="ARBA00023170"/>
    </source>
</evidence>
<evidence type="ECO:0000256" key="6">
    <source>
        <dbReference type="SAM" id="SignalP"/>
    </source>
</evidence>
<keyword evidence="5" id="KW-1279">T cell receptor</keyword>
<dbReference type="OMA" id="YFCAVGE"/>
<dbReference type="Ensembl" id="ENSMODT00000069879.1">
    <property type="protein sequence ID" value="ENSMODP00000041919.1"/>
    <property type="gene ID" value="ENSMODG00000036699.1"/>
</dbReference>
<dbReference type="InterPro" id="IPR013106">
    <property type="entry name" value="Ig_V-set"/>
</dbReference>
<dbReference type="InterPro" id="IPR013783">
    <property type="entry name" value="Ig-like_fold"/>
</dbReference>
<evidence type="ECO:0000256" key="4">
    <source>
        <dbReference type="ARBA" id="ARBA00023319"/>
    </source>
</evidence>
<keyword evidence="2" id="KW-1064">Adaptive immunity</keyword>
<keyword evidence="4" id="KW-0393">Immunoglobulin domain</keyword>
<dbReference type="Gene3D" id="2.60.40.10">
    <property type="entry name" value="Immunoglobulins"/>
    <property type="match status" value="1"/>
</dbReference>
<evidence type="ECO:0000256" key="2">
    <source>
        <dbReference type="ARBA" id="ARBA00023130"/>
    </source>
</evidence>
<dbReference type="SMART" id="SM00406">
    <property type="entry name" value="IGv"/>
    <property type="match status" value="1"/>
</dbReference>
<dbReference type="GO" id="GO:0019814">
    <property type="term" value="C:immunoglobulin complex"/>
    <property type="evidence" value="ECO:0000318"/>
    <property type="project" value="GO_Central"/>
</dbReference>
<reference evidence="8 9" key="1">
    <citation type="journal article" date="2007" name="Nature">
        <title>Genome of the marsupial Monodelphis domestica reveals innovation in non-coding sequences.</title>
        <authorList>
            <person name="Mikkelsen T.S."/>
            <person name="Wakefield M.J."/>
            <person name="Aken B."/>
            <person name="Amemiya C.T."/>
            <person name="Chang J.L."/>
            <person name="Duke S."/>
            <person name="Garber M."/>
            <person name="Gentles A.J."/>
            <person name="Goodstadt L."/>
            <person name="Heger A."/>
            <person name="Jurka J."/>
            <person name="Kamal M."/>
            <person name="Mauceli E."/>
            <person name="Searle S.M."/>
            <person name="Sharpe T."/>
            <person name="Baker M.L."/>
            <person name="Batzer M.A."/>
            <person name="Benos P.V."/>
            <person name="Belov K."/>
            <person name="Clamp M."/>
            <person name="Cook A."/>
            <person name="Cuff J."/>
            <person name="Das R."/>
            <person name="Davidow L."/>
            <person name="Deakin J.E."/>
            <person name="Fazzari M.J."/>
            <person name="Glass J.L."/>
            <person name="Grabherr M."/>
            <person name="Greally J.M."/>
            <person name="Gu W."/>
            <person name="Hore T.A."/>
            <person name="Huttley G.A."/>
            <person name="Kleber M."/>
            <person name="Jirtle R.L."/>
            <person name="Koina E."/>
            <person name="Lee J.T."/>
            <person name="Mahony S."/>
            <person name="Marra M.A."/>
            <person name="Miller R.D."/>
            <person name="Nicholls R.D."/>
            <person name="Oda M."/>
            <person name="Papenfuss A.T."/>
            <person name="Parra Z.E."/>
            <person name="Pollock D.D."/>
            <person name="Ray D.A."/>
            <person name="Schein J.E."/>
            <person name="Speed T.P."/>
            <person name="Thompson K."/>
            <person name="VandeBerg J.L."/>
            <person name="Wade C.M."/>
            <person name="Walker J.A."/>
            <person name="Waters P.D."/>
            <person name="Webber C."/>
            <person name="Weidman J.R."/>
            <person name="Xie X."/>
            <person name="Zody M.C."/>
            <person name="Baldwin J."/>
            <person name="Abdouelleil A."/>
            <person name="Abdulkadir J."/>
            <person name="Abebe A."/>
            <person name="Abera B."/>
            <person name="Abreu J."/>
            <person name="Acer S.C."/>
            <person name="Aftuck L."/>
            <person name="Alexander A."/>
            <person name="An P."/>
            <person name="Anderson E."/>
            <person name="Anderson S."/>
            <person name="Arachi H."/>
            <person name="Azer M."/>
            <person name="Bachantsang P."/>
            <person name="Barry A."/>
            <person name="Bayul T."/>
            <person name="Berlin A."/>
            <person name="Bessette D."/>
            <person name="Bloom T."/>
            <person name="Bloom T."/>
            <person name="Boguslavskiy L."/>
            <person name="Bonnet C."/>
            <person name="Boukhgalter B."/>
            <person name="Bourzgui I."/>
            <person name="Brown A."/>
            <person name="Cahill P."/>
            <person name="Channer S."/>
            <person name="Cheshatsang Y."/>
            <person name="Chuda L."/>
            <person name="Citroen M."/>
            <person name="Collymore A."/>
            <person name="Cooke P."/>
            <person name="Costello M."/>
            <person name="D'Aco K."/>
            <person name="Daza R."/>
            <person name="De Haan G."/>
            <person name="DeGray S."/>
            <person name="DeMaso C."/>
            <person name="Dhargay N."/>
            <person name="Dooley K."/>
            <person name="Dooley E."/>
            <person name="Doricent M."/>
            <person name="Dorje P."/>
            <person name="Dorjee K."/>
            <person name="Dupes A."/>
            <person name="Elong R."/>
            <person name="Falk J."/>
            <person name="Farina A."/>
            <person name="Faro S."/>
            <person name="Ferguson D."/>
            <person name="Fisher S."/>
            <person name="Foley C.D."/>
            <person name="Franke A."/>
            <person name="Friedrich D."/>
            <person name="Gadbois L."/>
            <person name="Gearin G."/>
            <person name="Gearin C.R."/>
            <person name="Giannoukos G."/>
            <person name="Goode T."/>
            <person name="Graham J."/>
            <person name="Grandbois E."/>
            <person name="Grewal S."/>
            <person name="Gyaltsen K."/>
            <person name="Hafez N."/>
            <person name="Hagos B."/>
            <person name="Hall J."/>
            <person name="Henson C."/>
            <person name="Hollinger A."/>
            <person name="Honan T."/>
            <person name="Huard M.D."/>
            <person name="Hughes L."/>
            <person name="Hurhula B."/>
            <person name="Husby M.E."/>
            <person name="Kamat A."/>
            <person name="Kanga B."/>
            <person name="Kashin S."/>
            <person name="Khazanovich D."/>
            <person name="Kisner P."/>
            <person name="Lance K."/>
            <person name="Lara M."/>
            <person name="Lee W."/>
            <person name="Lennon N."/>
            <person name="Letendre F."/>
            <person name="LeVine R."/>
            <person name="Lipovsky A."/>
            <person name="Liu X."/>
            <person name="Liu J."/>
            <person name="Liu S."/>
            <person name="Lokyitsang T."/>
            <person name="Lokyitsang Y."/>
            <person name="Lubonja R."/>
            <person name="Lui A."/>
            <person name="MacDonald P."/>
            <person name="Magnisalis V."/>
            <person name="Maru K."/>
            <person name="Matthews C."/>
            <person name="McCusker W."/>
            <person name="McDonough S."/>
            <person name="Mehta T."/>
            <person name="Meldrim J."/>
            <person name="Meneus L."/>
            <person name="Mihai O."/>
            <person name="Mihalev A."/>
            <person name="Mihova T."/>
            <person name="Mittelman R."/>
            <person name="Mlenga V."/>
            <person name="Montmayeur A."/>
            <person name="Mulrain L."/>
            <person name="Navidi A."/>
            <person name="Naylor J."/>
            <person name="Negash T."/>
            <person name="Nguyen T."/>
            <person name="Nguyen N."/>
            <person name="Nicol R."/>
            <person name="Norbu C."/>
            <person name="Norbu N."/>
            <person name="Novod N."/>
            <person name="O'Neill B."/>
            <person name="Osman S."/>
            <person name="Markiewicz E."/>
            <person name="Oyono O.L."/>
            <person name="Patti C."/>
            <person name="Phunkhang P."/>
            <person name="Pierre F."/>
            <person name="Priest M."/>
            <person name="Raghuraman S."/>
            <person name="Rege F."/>
            <person name="Reyes R."/>
            <person name="Rise C."/>
            <person name="Rogov P."/>
            <person name="Ross K."/>
            <person name="Ryan E."/>
            <person name="Settipalli S."/>
            <person name="Shea T."/>
            <person name="Sherpa N."/>
            <person name="Shi L."/>
            <person name="Shih D."/>
            <person name="Sparrow T."/>
            <person name="Spaulding J."/>
            <person name="Stalker J."/>
            <person name="Stange-Thomann N."/>
            <person name="Stavropoulos S."/>
            <person name="Stone C."/>
            <person name="Strader C."/>
            <person name="Tesfaye S."/>
            <person name="Thomson T."/>
            <person name="Thoulutsang Y."/>
            <person name="Thoulutsang D."/>
            <person name="Topham K."/>
            <person name="Topping I."/>
            <person name="Tsamla T."/>
            <person name="Vassiliev H."/>
            <person name="Vo A."/>
            <person name="Wangchuk T."/>
            <person name="Wangdi T."/>
            <person name="Weiand M."/>
            <person name="Wilkinson J."/>
            <person name="Wilson A."/>
            <person name="Yadav S."/>
            <person name="Young G."/>
            <person name="Yu Q."/>
            <person name="Zembek L."/>
            <person name="Zhong D."/>
            <person name="Zimmer A."/>
            <person name="Zwirko Z."/>
            <person name="Jaffe D.B."/>
            <person name="Alvarez P."/>
            <person name="Brockman W."/>
            <person name="Butler J."/>
            <person name="Chin C."/>
            <person name="Gnerre S."/>
            <person name="MacCallum I."/>
            <person name="Graves J.A."/>
            <person name="Ponting C.P."/>
            <person name="Breen M."/>
            <person name="Samollow P.B."/>
            <person name="Lander E.S."/>
            <person name="Lindblad-Toh K."/>
        </authorList>
    </citation>
    <scope>NUCLEOTIDE SEQUENCE [LARGE SCALE GENOMIC DNA]</scope>
</reference>
<protein>
    <recommendedName>
        <fullName evidence="7">Ig-like domain-containing protein</fullName>
    </recommendedName>
</protein>
<dbReference type="InterPro" id="IPR003599">
    <property type="entry name" value="Ig_sub"/>
</dbReference>
<keyword evidence="1 6" id="KW-0732">Signal</keyword>
<dbReference type="SMART" id="SM00409">
    <property type="entry name" value="IG"/>
    <property type="match status" value="1"/>
</dbReference>
<dbReference type="InParanoid" id="A0A5F8G383"/>
<keyword evidence="5" id="KW-0391">Immunity</keyword>
<dbReference type="SUPFAM" id="SSF48726">
    <property type="entry name" value="Immunoglobulin"/>
    <property type="match status" value="1"/>
</dbReference>
<name>A0A5F8G383_MONDO</name>
<evidence type="ECO:0000256" key="1">
    <source>
        <dbReference type="ARBA" id="ARBA00022729"/>
    </source>
</evidence>
<dbReference type="InterPro" id="IPR007110">
    <property type="entry name" value="Ig-like_dom"/>
</dbReference>
<dbReference type="InterPro" id="IPR051287">
    <property type="entry name" value="TCR_variable_region"/>
</dbReference>
<dbReference type="AlphaFoldDB" id="A0A5F8G383"/>
<dbReference type="GO" id="GO:0042101">
    <property type="term" value="C:T cell receptor complex"/>
    <property type="evidence" value="ECO:0007669"/>
    <property type="project" value="UniProtKB-KW"/>
</dbReference>
<feature type="signal peptide" evidence="6">
    <location>
        <begin position="1"/>
        <end position="21"/>
    </location>
</feature>
<organism evidence="8 9">
    <name type="scientific">Monodelphis domestica</name>
    <name type="common">Gray short-tailed opossum</name>
    <dbReference type="NCBI Taxonomy" id="13616"/>
    <lineage>
        <taxon>Eukaryota</taxon>
        <taxon>Metazoa</taxon>
        <taxon>Chordata</taxon>
        <taxon>Craniata</taxon>
        <taxon>Vertebrata</taxon>
        <taxon>Euteleostomi</taxon>
        <taxon>Mammalia</taxon>
        <taxon>Metatheria</taxon>
        <taxon>Didelphimorphia</taxon>
        <taxon>Didelphidae</taxon>
        <taxon>Monodelphis</taxon>
    </lineage>
</organism>